<evidence type="ECO:0000259" key="1">
    <source>
        <dbReference type="PROSITE" id="PS50990"/>
    </source>
</evidence>
<sequence>MGATCANAADLPIVGGARFNVPVHSLKELKFVSTTRQQYDFSCGSAALATLLTHHYGYPISETVAFKAMWDQGDQDKIRREGFSLLDMQRYLASIGFKADGFRQPIDKLVSAGVPAIVLISEKGYNHFVVVKGAENGRILLGDPSSGTRAITREHFESIWPTRLLFVIHEAPNKPQFNLTADWRAAPRAPLGDAVNRTGIDTMGLPKFGPTDF</sequence>
<dbReference type="InterPro" id="IPR005074">
    <property type="entry name" value="Peptidase_C39"/>
</dbReference>
<evidence type="ECO:0000313" key="2">
    <source>
        <dbReference type="EMBL" id="MFC5547112.1"/>
    </source>
</evidence>
<name>A0ABW0RSI4_9BURK</name>
<dbReference type="CDD" id="cd02423">
    <property type="entry name" value="Peptidase_C39G"/>
    <property type="match status" value="1"/>
</dbReference>
<organism evidence="2 3">
    <name type="scientific">Massilia aerilata</name>
    <dbReference type="NCBI Taxonomy" id="453817"/>
    <lineage>
        <taxon>Bacteria</taxon>
        <taxon>Pseudomonadati</taxon>
        <taxon>Pseudomonadota</taxon>
        <taxon>Betaproteobacteria</taxon>
        <taxon>Burkholderiales</taxon>
        <taxon>Oxalobacteraceae</taxon>
        <taxon>Telluria group</taxon>
        <taxon>Massilia</taxon>
    </lineage>
</organism>
<gene>
    <name evidence="2" type="ORF">ACFPO9_01120</name>
</gene>
<protein>
    <submittedName>
        <fullName evidence="2">C39 family peptidase</fullName>
    </submittedName>
</protein>
<evidence type="ECO:0000313" key="3">
    <source>
        <dbReference type="Proteomes" id="UP001596086"/>
    </source>
</evidence>
<dbReference type="PROSITE" id="PS50990">
    <property type="entry name" value="PEPTIDASE_C39"/>
    <property type="match status" value="1"/>
</dbReference>
<comment type="caution">
    <text evidence="2">The sequence shown here is derived from an EMBL/GenBank/DDBJ whole genome shotgun (WGS) entry which is preliminary data.</text>
</comment>
<keyword evidence="3" id="KW-1185">Reference proteome</keyword>
<accession>A0ABW0RSI4</accession>
<dbReference type="EMBL" id="JBHSMZ010000001">
    <property type="protein sequence ID" value="MFC5547112.1"/>
    <property type="molecule type" value="Genomic_DNA"/>
</dbReference>
<dbReference type="Proteomes" id="UP001596086">
    <property type="component" value="Unassembled WGS sequence"/>
</dbReference>
<reference evidence="3" key="1">
    <citation type="journal article" date="2019" name="Int. J. Syst. Evol. Microbiol.">
        <title>The Global Catalogue of Microorganisms (GCM) 10K type strain sequencing project: providing services to taxonomists for standard genome sequencing and annotation.</title>
        <authorList>
            <consortium name="The Broad Institute Genomics Platform"/>
            <consortium name="The Broad Institute Genome Sequencing Center for Infectious Disease"/>
            <person name="Wu L."/>
            <person name="Ma J."/>
        </authorList>
    </citation>
    <scope>NUCLEOTIDE SEQUENCE [LARGE SCALE GENOMIC DNA]</scope>
    <source>
        <strain evidence="3">CGMCC 4.5798</strain>
    </source>
</reference>
<feature type="domain" description="Peptidase C39" evidence="1">
    <location>
        <begin position="37"/>
        <end position="167"/>
    </location>
</feature>
<dbReference type="RefSeq" id="WP_379765788.1">
    <property type="nucleotide sequence ID" value="NZ_JBHSMZ010000001.1"/>
</dbReference>
<dbReference type="Pfam" id="PF03412">
    <property type="entry name" value="Peptidase_C39"/>
    <property type="match status" value="1"/>
</dbReference>
<proteinExistence type="predicted"/>
<dbReference type="Gene3D" id="3.90.70.10">
    <property type="entry name" value="Cysteine proteinases"/>
    <property type="match status" value="1"/>
</dbReference>